<gene>
    <name evidence="1" type="ORF">RRF57_000720</name>
</gene>
<proteinExistence type="predicted"/>
<organism evidence="1 2">
    <name type="scientific">Xylaria bambusicola</name>
    <dbReference type="NCBI Taxonomy" id="326684"/>
    <lineage>
        <taxon>Eukaryota</taxon>
        <taxon>Fungi</taxon>
        <taxon>Dikarya</taxon>
        <taxon>Ascomycota</taxon>
        <taxon>Pezizomycotina</taxon>
        <taxon>Sordariomycetes</taxon>
        <taxon>Xylariomycetidae</taxon>
        <taxon>Xylariales</taxon>
        <taxon>Xylariaceae</taxon>
        <taxon>Xylaria</taxon>
    </lineage>
</organism>
<dbReference type="AlphaFoldDB" id="A0AAN7UF29"/>
<sequence length="61" mass="6718">MPKNSVTKPIPKGTPATTQLAQWIDADEVQANQNSPIGISHARMIRWGSRASGTWPPSFWT</sequence>
<accession>A0AAN7UF29</accession>
<comment type="caution">
    <text evidence="1">The sequence shown here is derived from an EMBL/GenBank/DDBJ whole genome shotgun (WGS) entry which is preliminary data.</text>
</comment>
<reference evidence="1 2" key="1">
    <citation type="submission" date="2023-10" db="EMBL/GenBank/DDBJ databases">
        <title>Draft genome sequence of Xylaria bambusicola isolate GMP-LS, the root and basal stem rot pathogen of sugarcane in Indonesia.</title>
        <authorList>
            <person name="Selvaraj P."/>
            <person name="Muralishankar V."/>
            <person name="Muruganantham S."/>
            <person name="Sp S."/>
            <person name="Haryani S."/>
            <person name="Lau K.J.X."/>
            <person name="Naqvi N.I."/>
        </authorList>
    </citation>
    <scope>NUCLEOTIDE SEQUENCE [LARGE SCALE GENOMIC DNA]</scope>
    <source>
        <strain evidence="1">GMP-LS</strain>
    </source>
</reference>
<evidence type="ECO:0000313" key="2">
    <source>
        <dbReference type="Proteomes" id="UP001305414"/>
    </source>
</evidence>
<evidence type="ECO:0000313" key="1">
    <source>
        <dbReference type="EMBL" id="KAK5625004.1"/>
    </source>
</evidence>
<dbReference type="Proteomes" id="UP001305414">
    <property type="component" value="Unassembled WGS sequence"/>
</dbReference>
<dbReference type="EMBL" id="JAWHQM010000002">
    <property type="protein sequence ID" value="KAK5625004.1"/>
    <property type="molecule type" value="Genomic_DNA"/>
</dbReference>
<name>A0AAN7UF29_9PEZI</name>
<keyword evidence="2" id="KW-1185">Reference proteome</keyword>
<protein>
    <submittedName>
        <fullName evidence="1">Uncharacterized protein</fullName>
    </submittedName>
</protein>